<dbReference type="InterPro" id="IPR029046">
    <property type="entry name" value="LolA/LolB/LppX"/>
</dbReference>
<dbReference type="RefSeq" id="WP_135952564.1">
    <property type="nucleotide sequence ID" value="NZ_CAOOJZ010000018.1"/>
</dbReference>
<dbReference type="InterPro" id="IPR004564">
    <property type="entry name" value="OM_lipoprot_carrier_LolA-like"/>
</dbReference>
<dbReference type="AlphaFoldDB" id="A0A4S2FG33"/>
<keyword evidence="1 2" id="KW-0732">Signal</keyword>
<dbReference type="PANTHER" id="PTHR35869">
    <property type="entry name" value="OUTER-MEMBRANE LIPOPROTEIN CARRIER PROTEIN"/>
    <property type="match status" value="1"/>
</dbReference>
<comment type="caution">
    <text evidence="3">The sequence shown here is derived from an EMBL/GenBank/DDBJ whole genome shotgun (WGS) entry which is preliminary data.</text>
</comment>
<dbReference type="Proteomes" id="UP000310760">
    <property type="component" value="Unassembled WGS sequence"/>
</dbReference>
<dbReference type="EMBL" id="SRYJ01000054">
    <property type="protein sequence ID" value="TGY67724.1"/>
    <property type="molecule type" value="Genomic_DNA"/>
</dbReference>
<organism evidence="3 4">
    <name type="scientific">Phocaeicola sartorii</name>
    <dbReference type="NCBI Taxonomy" id="671267"/>
    <lineage>
        <taxon>Bacteria</taxon>
        <taxon>Pseudomonadati</taxon>
        <taxon>Bacteroidota</taxon>
        <taxon>Bacteroidia</taxon>
        <taxon>Bacteroidales</taxon>
        <taxon>Bacteroidaceae</taxon>
        <taxon>Phocaeicola</taxon>
    </lineage>
</organism>
<evidence type="ECO:0000256" key="2">
    <source>
        <dbReference type="SAM" id="SignalP"/>
    </source>
</evidence>
<evidence type="ECO:0000313" key="3">
    <source>
        <dbReference type="EMBL" id="TGY67724.1"/>
    </source>
</evidence>
<gene>
    <name evidence="3" type="ORF">E5339_19030</name>
</gene>
<feature type="signal peptide" evidence="2">
    <location>
        <begin position="1"/>
        <end position="20"/>
    </location>
</feature>
<protein>
    <submittedName>
        <fullName evidence="3">Outer membrane lipoprotein carrier protein LolA</fullName>
    </submittedName>
</protein>
<dbReference type="SUPFAM" id="SSF89392">
    <property type="entry name" value="Prokaryotic lipoproteins and lipoprotein localization factors"/>
    <property type="match status" value="1"/>
</dbReference>
<keyword evidence="3" id="KW-0449">Lipoprotein</keyword>
<sequence>MNYMKILLLLLFCTVLPMQAQQMKKLTQLKDFEARLLQEAKNIESIESNFTQIKYLDVFDEKIISKGKFYYKKSNKICMDYAQPMNYLIVINNNQLKIVSDGKKSIMDLHSNKMMNQMQDMLTACMVGDLSNMSPDYALEYFEDARYYLIQIKPVSKAVKAYINQIQIYLDKKDMSVHKLRLSETATNYTEYEFSDKKFNSLKDEAKFTIR</sequence>
<accession>A0A4S2FG33</accession>
<evidence type="ECO:0000313" key="4">
    <source>
        <dbReference type="Proteomes" id="UP000310760"/>
    </source>
</evidence>
<feature type="chain" id="PRO_5020466942" evidence="2">
    <location>
        <begin position="21"/>
        <end position="211"/>
    </location>
</feature>
<dbReference type="CDD" id="cd16325">
    <property type="entry name" value="LolA"/>
    <property type="match status" value="1"/>
</dbReference>
<evidence type="ECO:0000256" key="1">
    <source>
        <dbReference type="ARBA" id="ARBA00022729"/>
    </source>
</evidence>
<proteinExistence type="predicted"/>
<dbReference type="Pfam" id="PF03548">
    <property type="entry name" value="LolA"/>
    <property type="match status" value="1"/>
</dbReference>
<reference evidence="3 4" key="1">
    <citation type="submission" date="2019-04" db="EMBL/GenBank/DDBJ databases">
        <title>Microbes associate with the intestines of laboratory mice.</title>
        <authorList>
            <person name="Navarre W."/>
            <person name="Wong E."/>
            <person name="Huang K."/>
            <person name="Tropini C."/>
            <person name="Ng K."/>
            <person name="Yu B."/>
        </authorList>
    </citation>
    <scope>NUCLEOTIDE SEQUENCE [LARGE SCALE GENOMIC DNA]</scope>
    <source>
        <strain evidence="3 4">NM22_B1</strain>
    </source>
</reference>
<dbReference type="Gene3D" id="2.50.20.10">
    <property type="entry name" value="Lipoprotein localisation LolA/LolB/LppX"/>
    <property type="match status" value="1"/>
</dbReference>
<name>A0A4S2FG33_9BACT</name>
<dbReference type="PANTHER" id="PTHR35869:SF1">
    <property type="entry name" value="OUTER-MEMBRANE LIPOPROTEIN CARRIER PROTEIN"/>
    <property type="match status" value="1"/>
</dbReference>